<evidence type="ECO:0000313" key="10">
    <source>
        <dbReference type="Proteomes" id="UP000011087"/>
    </source>
</evidence>
<dbReference type="SMART" id="SM00220">
    <property type="entry name" value="S_TKc"/>
    <property type="match status" value="1"/>
</dbReference>
<dbReference type="HOGENOM" id="CLU_462688_0_0_1"/>
<sequence length="590" mass="65356">MQGAASALCLSLLLIPCMVCAIGKNTTTPVPTTTPIPEVICPIPPCPSDGDVTLVPASGPNNNQQQGTQIVTISGTFFPSDCSKGCVFDPPCDTCEMEVTYYVYFGSDATGCNFEDQDADACQCTAPSGEDLVRDCGWDGHFFRSKLSYRCHSIVCQVAPLYGQQPLKMFFKDKACKRKQENCVIYPAIDGKLEPNVQLWPLNFTYRAPKIVTTVPKDFAIEGGLVTIIGESFGGDSNFIQVMIDGHKQGVPTNPKLYNSKYLSVEVQIFPHGKGNAVLQIFIGENDLGEISNEFEIEEFTHRQFVTTSSKTLFAVIFILTSCMALTIVVMLLAWKFLPPRYVGRYGMSSSDMRRGLLGDGLDDSHFTIMREHVTFTKKLARGAFGSVYKGTWLGTICAIKQIDVWSLQDLKEFLDEANILSMALQAAKGMLYLHSLRPPVLHRDLKSPNLLVQSDFSIKIADFGLSRFRVEYTMTFCGSPKWTAPEVLNGQNYDTAADIWSYGVVLWELLTRKVPYSAGTWATTRDQSSSSSVREEGGELLGSQICTDCLLFDPHLRPTFASVVRRLQAAEEEEKDNLEEPNTKSLIDM</sequence>
<keyword evidence="3" id="KW-0418">Kinase</keyword>
<dbReference type="PROSITE" id="PS00108">
    <property type="entry name" value="PROTEIN_KINASE_ST"/>
    <property type="match status" value="1"/>
</dbReference>
<dbReference type="GO" id="GO:0004674">
    <property type="term" value="F:protein serine/threonine kinase activity"/>
    <property type="evidence" value="ECO:0007669"/>
    <property type="project" value="TreeGrafter"/>
</dbReference>
<accession>L1JEY8</accession>
<keyword evidence="4" id="KW-0067">ATP-binding</keyword>
<reference evidence="9" key="3">
    <citation type="submission" date="2016-03" db="UniProtKB">
        <authorList>
            <consortium name="EnsemblProtists"/>
        </authorList>
    </citation>
    <scope>IDENTIFICATION</scope>
</reference>
<dbReference type="InterPro" id="IPR011009">
    <property type="entry name" value="Kinase-like_dom_sf"/>
</dbReference>
<dbReference type="SUPFAM" id="SSF56112">
    <property type="entry name" value="Protein kinase-like (PK-like)"/>
    <property type="match status" value="1"/>
</dbReference>
<keyword evidence="2" id="KW-0547">Nucleotide-binding</keyword>
<protein>
    <recommendedName>
        <fullName evidence="7">Protein kinase domain-containing protein</fullName>
    </recommendedName>
</protein>
<reference evidence="8 10" key="1">
    <citation type="journal article" date="2012" name="Nature">
        <title>Algal genomes reveal evolutionary mosaicism and the fate of nucleomorphs.</title>
        <authorList>
            <consortium name="DOE Joint Genome Institute"/>
            <person name="Curtis B.A."/>
            <person name="Tanifuji G."/>
            <person name="Burki F."/>
            <person name="Gruber A."/>
            <person name="Irimia M."/>
            <person name="Maruyama S."/>
            <person name="Arias M.C."/>
            <person name="Ball S.G."/>
            <person name="Gile G.H."/>
            <person name="Hirakawa Y."/>
            <person name="Hopkins J.F."/>
            <person name="Kuo A."/>
            <person name="Rensing S.A."/>
            <person name="Schmutz J."/>
            <person name="Symeonidi A."/>
            <person name="Elias M."/>
            <person name="Eveleigh R.J."/>
            <person name="Herman E.K."/>
            <person name="Klute M.J."/>
            <person name="Nakayama T."/>
            <person name="Obornik M."/>
            <person name="Reyes-Prieto A."/>
            <person name="Armbrust E.V."/>
            <person name="Aves S.J."/>
            <person name="Beiko R.G."/>
            <person name="Coutinho P."/>
            <person name="Dacks J.B."/>
            <person name="Durnford D.G."/>
            <person name="Fast N.M."/>
            <person name="Green B.R."/>
            <person name="Grisdale C.J."/>
            <person name="Hempel F."/>
            <person name="Henrissat B."/>
            <person name="Hoppner M.P."/>
            <person name="Ishida K."/>
            <person name="Kim E."/>
            <person name="Koreny L."/>
            <person name="Kroth P.G."/>
            <person name="Liu Y."/>
            <person name="Malik S.B."/>
            <person name="Maier U.G."/>
            <person name="McRose D."/>
            <person name="Mock T."/>
            <person name="Neilson J.A."/>
            <person name="Onodera N.T."/>
            <person name="Poole A.M."/>
            <person name="Pritham E.J."/>
            <person name="Richards T.A."/>
            <person name="Rocap G."/>
            <person name="Roy S.W."/>
            <person name="Sarai C."/>
            <person name="Schaack S."/>
            <person name="Shirato S."/>
            <person name="Slamovits C.H."/>
            <person name="Spencer D.F."/>
            <person name="Suzuki S."/>
            <person name="Worden A.Z."/>
            <person name="Zauner S."/>
            <person name="Barry K."/>
            <person name="Bell C."/>
            <person name="Bharti A.K."/>
            <person name="Crow J.A."/>
            <person name="Grimwood J."/>
            <person name="Kramer R."/>
            <person name="Lindquist E."/>
            <person name="Lucas S."/>
            <person name="Salamov A."/>
            <person name="McFadden G.I."/>
            <person name="Lane C.E."/>
            <person name="Keeling P.J."/>
            <person name="Gray M.W."/>
            <person name="Grigoriev I.V."/>
            <person name="Archibald J.M."/>
        </authorList>
    </citation>
    <scope>NUCLEOTIDE SEQUENCE</scope>
    <source>
        <strain evidence="8 10">CCMP2712</strain>
    </source>
</reference>
<evidence type="ECO:0000256" key="5">
    <source>
        <dbReference type="SAM" id="Phobius"/>
    </source>
</evidence>
<keyword evidence="10" id="KW-1185">Reference proteome</keyword>
<dbReference type="Gene3D" id="1.10.510.10">
    <property type="entry name" value="Transferase(Phosphotransferase) domain 1"/>
    <property type="match status" value="1"/>
</dbReference>
<dbReference type="InterPro" id="IPR008271">
    <property type="entry name" value="Ser/Thr_kinase_AS"/>
</dbReference>
<dbReference type="Proteomes" id="UP000011087">
    <property type="component" value="Unassembled WGS sequence"/>
</dbReference>
<dbReference type="RefSeq" id="XP_005834046.1">
    <property type="nucleotide sequence ID" value="XM_005833989.1"/>
</dbReference>
<keyword evidence="1" id="KW-0808">Transferase</keyword>
<dbReference type="InterPro" id="IPR051681">
    <property type="entry name" value="Ser/Thr_Kinases-Pseudokinases"/>
</dbReference>
<evidence type="ECO:0000256" key="4">
    <source>
        <dbReference type="ARBA" id="ARBA00022840"/>
    </source>
</evidence>
<dbReference type="STRING" id="905079.L1JEY8"/>
<organism evidence="8">
    <name type="scientific">Guillardia theta (strain CCMP2712)</name>
    <name type="common">Cryptophyte</name>
    <dbReference type="NCBI Taxonomy" id="905079"/>
    <lineage>
        <taxon>Eukaryota</taxon>
        <taxon>Cryptophyceae</taxon>
        <taxon>Pyrenomonadales</taxon>
        <taxon>Geminigeraceae</taxon>
        <taxon>Guillardia</taxon>
    </lineage>
</organism>
<feature type="transmembrane region" description="Helical" evidence="5">
    <location>
        <begin position="313"/>
        <end position="335"/>
    </location>
</feature>
<dbReference type="InterPro" id="IPR000719">
    <property type="entry name" value="Prot_kinase_dom"/>
</dbReference>
<dbReference type="PROSITE" id="PS50011">
    <property type="entry name" value="PROTEIN_KINASE_DOM"/>
    <property type="match status" value="1"/>
</dbReference>
<dbReference type="PANTHER" id="PTHR44329:SF288">
    <property type="entry name" value="MITOGEN-ACTIVATED PROTEIN KINASE KINASE KINASE 20"/>
    <property type="match status" value="1"/>
</dbReference>
<keyword evidence="5" id="KW-0812">Transmembrane</keyword>
<evidence type="ECO:0000256" key="3">
    <source>
        <dbReference type="ARBA" id="ARBA00022777"/>
    </source>
</evidence>
<evidence type="ECO:0000256" key="2">
    <source>
        <dbReference type="ARBA" id="ARBA00022741"/>
    </source>
</evidence>
<dbReference type="PANTHER" id="PTHR44329">
    <property type="entry name" value="SERINE/THREONINE-PROTEIN KINASE TNNI3K-RELATED"/>
    <property type="match status" value="1"/>
</dbReference>
<evidence type="ECO:0000313" key="8">
    <source>
        <dbReference type="EMBL" id="EKX47066.1"/>
    </source>
</evidence>
<dbReference type="GO" id="GO:0005524">
    <property type="term" value="F:ATP binding"/>
    <property type="evidence" value="ECO:0007669"/>
    <property type="project" value="InterPro"/>
</dbReference>
<dbReference type="PaxDb" id="55529-EKX47066"/>
<feature type="domain" description="Protein kinase" evidence="7">
    <location>
        <begin position="277"/>
        <end position="572"/>
    </location>
</feature>
<evidence type="ECO:0000256" key="6">
    <source>
        <dbReference type="SAM" id="SignalP"/>
    </source>
</evidence>
<dbReference type="GeneID" id="17303842"/>
<evidence type="ECO:0000313" key="9">
    <source>
        <dbReference type="EnsemblProtists" id="EKX47066"/>
    </source>
</evidence>
<feature type="signal peptide" evidence="6">
    <location>
        <begin position="1"/>
        <end position="21"/>
    </location>
</feature>
<dbReference type="AlphaFoldDB" id="L1JEY8"/>
<feature type="chain" id="PRO_5008771256" description="Protein kinase domain-containing protein" evidence="6">
    <location>
        <begin position="22"/>
        <end position="590"/>
    </location>
</feature>
<dbReference type="Gene3D" id="3.30.200.20">
    <property type="entry name" value="Phosphorylase Kinase, domain 1"/>
    <property type="match status" value="1"/>
</dbReference>
<name>L1JEY8_GUITC</name>
<reference evidence="10" key="2">
    <citation type="submission" date="2012-11" db="EMBL/GenBank/DDBJ databases">
        <authorList>
            <person name="Kuo A."/>
            <person name="Curtis B.A."/>
            <person name="Tanifuji G."/>
            <person name="Burki F."/>
            <person name="Gruber A."/>
            <person name="Irimia M."/>
            <person name="Maruyama S."/>
            <person name="Arias M.C."/>
            <person name="Ball S.G."/>
            <person name="Gile G.H."/>
            <person name="Hirakawa Y."/>
            <person name="Hopkins J.F."/>
            <person name="Rensing S.A."/>
            <person name="Schmutz J."/>
            <person name="Symeonidi A."/>
            <person name="Elias M."/>
            <person name="Eveleigh R.J."/>
            <person name="Herman E.K."/>
            <person name="Klute M.J."/>
            <person name="Nakayama T."/>
            <person name="Obornik M."/>
            <person name="Reyes-Prieto A."/>
            <person name="Armbrust E.V."/>
            <person name="Aves S.J."/>
            <person name="Beiko R.G."/>
            <person name="Coutinho P."/>
            <person name="Dacks J.B."/>
            <person name="Durnford D.G."/>
            <person name="Fast N.M."/>
            <person name="Green B.R."/>
            <person name="Grisdale C."/>
            <person name="Hempe F."/>
            <person name="Henrissat B."/>
            <person name="Hoppner M.P."/>
            <person name="Ishida K.-I."/>
            <person name="Kim E."/>
            <person name="Koreny L."/>
            <person name="Kroth P.G."/>
            <person name="Liu Y."/>
            <person name="Malik S.-B."/>
            <person name="Maier U.G."/>
            <person name="McRose D."/>
            <person name="Mock T."/>
            <person name="Neilson J.A."/>
            <person name="Onodera N.T."/>
            <person name="Poole A.M."/>
            <person name="Pritham E.J."/>
            <person name="Richards T.A."/>
            <person name="Rocap G."/>
            <person name="Roy S.W."/>
            <person name="Sarai C."/>
            <person name="Schaack S."/>
            <person name="Shirato S."/>
            <person name="Slamovits C.H."/>
            <person name="Spencer D.F."/>
            <person name="Suzuki S."/>
            <person name="Worden A.Z."/>
            <person name="Zauner S."/>
            <person name="Barry K."/>
            <person name="Bell C."/>
            <person name="Bharti A.K."/>
            <person name="Crow J.A."/>
            <person name="Grimwood J."/>
            <person name="Kramer R."/>
            <person name="Lindquist E."/>
            <person name="Lucas S."/>
            <person name="Salamov A."/>
            <person name="McFadden G.I."/>
            <person name="Lane C.E."/>
            <person name="Keeling P.J."/>
            <person name="Gray M.W."/>
            <person name="Grigoriev I.V."/>
            <person name="Archibald J.M."/>
        </authorList>
    </citation>
    <scope>NUCLEOTIDE SEQUENCE</scope>
    <source>
        <strain evidence="10">CCMP2712</strain>
    </source>
</reference>
<dbReference type="OrthoDB" id="10582449at2759"/>
<dbReference type="EMBL" id="JH992991">
    <property type="protein sequence ID" value="EKX47066.1"/>
    <property type="molecule type" value="Genomic_DNA"/>
</dbReference>
<dbReference type="Pfam" id="PF00069">
    <property type="entry name" value="Pkinase"/>
    <property type="match status" value="1"/>
</dbReference>
<dbReference type="KEGG" id="gtt:GUITHDRAFT_106982"/>
<dbReference type="EnsemblProtists" id="EKX47066">
    <property type="protein sequence ID" value="EKX47066"/>
    <property type="gene ID" value="GUITHDRAFT_106982"/>
</dbReference>
<gene>
    <name evidence="8" type="ORF">GUITHDRAFT_106982</name>
</gene>
<keyword evidence="5" id="KW-1133">Transmembrane helix</keyword>
<proteinExistence type="predicted"/>
<evidence type="ECO:0000259" key="7">
    <source>
        <dbReference type="PROSITE" id="PS50011"/>
    </source>
</evidence>
<keyword evidence="6" id="KW-0732">Signal</keyword>
<keyword evidence="5" id="KW-0472">Membrane</keyword>
<evidence type="ECO:0000256" key="1">
    <source>
        <dbReference type="ARBA" id="ARBA00022679"/>
    </source>
</evidence>
<dbReference type="eggNOG" id="KOG0192">
    <property type="taxonomic scope" value="Eukaryota"/>
</dbReference>